<dbReference type="InterPro" id="IPR008778">
    <property type="entry name" value="Pirin_C_dom"/>
</dbReference>
<dbReference type="PANTHER" id="PTHR13903:SF8">
    <property type="entry name" value="PIRIN"/>
    <property type="match status" value="1"/>
</dbReference>
<protein>
    <submittedName>
        <fullName evidence="6">Pirin family protein</fullName>
    </submittedName>
</protein>
<gene>
    <name evidence="6" type="ORF">H9639_04295</name>
</gene>
<dbReference type="RefSeq" id="WP_191806916.1">
    <property type="nucleotide sequence ID" value="NZ_JACSQD010000002.1"/>
</dbReference>
<dbReference type="SUPFAM" id="SSF51182">
    <property type="entry name" value="RmlC-like cupins"/>
    <property type="match status" value="1"/>
</dbReference>
<dbReference type="InterPro" id="IPR011051">
    <property type="entry name" value="RmlC_Cupin_sf"/>
</dbReference>
<feature type="region of interest" description="Disordered" evidence="3">
    <location>
        <begin position="295"/>
        <end position="331"/>
    </location>
</feature>
<keyword evidence="7" id="KW-1185">Reference proteome</keyword>
<dbReference type="PIRSF" id="PIRSF006232">
    <property type="entry name" value="Pirin"/>
    <property type="match status" value="1"/>
</dbReference>
<dbReference type="CDD" id="cd02247">
    <property type="entry name" value="cupin_pirin_C"/>
    <property type="match status" value="1"/>
</dbReference>
<dbReference type="PANTHER" id="PTHR13903">
    <property type="entry name" value="PIRIN-RELATED"/>
    <property type="match status" value="1"/>
</dbReference>
<dbReference type="InterPro" id="IPR003829">
    <property type="entry name" value="Pirin_N_dom"/>
</dbReference>
<evidence type="ECO:0000313" key="7">
    <source>
        <dbReference type="Proteomes" id="UP000609874"/>
    </source>
</evidence>
<feature type="domain" description="Pirin C-terminal" evidence="5">
    <location>
        <begin position="191"/>
        <end position="288"/>
    </location>
</feature>
<dbReference type="EMBL" id="JACSQD010000002">
    <property type="protein sequence ID" value="MBD7994510.1"/>
    <property type="molecule type" value="Genomic_DNA"/>
</dbReference>
<dbReference type="Gene3D" id="2.60.120.10">
    <property type="entry name" value="Jelly Rolls"/>
    <property type="match status" value="2"/>
</dbReference>
<reference evidence="6 7" key="1">
    <citation type="submission" date="2020-08" db="EMBL/GenBank/DDBJ databases">
        <title>A Genomic Blueprint of the Chicken Gut Microbiome.</title>
        <authorList>
            <person name="Gilroy R."/>
            <person name="Ravi A."/>
            <person name="Getino M."/>
            <person name="Pursley I."/>
            <person name="Horton D.L."/>
            <person name="Alikhan N.-F."/>
            <person name="Baker D."/>
            <person name="Gharbi K."/>
            <person name="Hall N."/>
            <person name="Watson M."/>
            <person name="Adriaenssens E.M."/>
            <person name="Foster-Nyarko E."/>
            <person name="Jarju S."/>
            <person name="Secka A."/>
            <person name="Antonio M."/>
            <person name="Oren A."/>
            <person name="Chaudhuri R."/>
            <person name="La Ragione R.M."/>
            <person name="Hildebrand F."/>
            <person name="Pallen M.J."/>
        </authorList>
    </citation>
    <scope>NUCLEOTIDE SEQUENCE [LARGE SCALE GENOMIC DNA]</scope>
    <source>
        <strain evidence="6 7">Sa2CUA1</strain>
    </source>
</reference>
<evidence type="ECO:0000256" key="1">
    <source>
        <dbReference type="ARBA" id="ARBA00008416"/>
    </source>
</evidence>
<dbReference type="Proteomes" id="UP000609874">
    <property type="component" value="Unassembled WGS sequence"/>
</dbReference>
<dbReference type="InterPro" id="IPR012093">
    <property type="entry name" value="Pirin"/>
</dbReference>
<name>A0ABR8UPN0_9MICC</name>
<evidence type="ECO:0000256" key="3">
    <source>
        <dbReference type="SAM" id="MobiDB-lite"/>
    </source>
</evidence>
<proteinExistence type="inferred from homology"/>
<feature type="compositionally biased region" description="Low complexity" evidence="3">
    <location>
        <begin position="295"/>
        <end position="308"/>
    </location>
</feature>
<feature type="compositionally biased region" description="Pro residues" evidence="3">
    <location>
        <begin position="312"/>
        <end position="321"/>
    </location>
</feature>
<comment type="caution">
    <text evidence="6">The sequence shown here is derived from an EMBL/GenBank/DDBJ whole genome shotgun (WGS) entry which is preliminary data.</text>
</comment>
<evidence type="ECO:0000313" key="6">
    <source>
        <dbReference type="EMBL" id="MBD7994510.1"/>
    </source>
</evidence>
<dbReference type="Pfam" id="PF05726">
    <property type="entry name" value="Pirin_C"/>
    <property type="match status" value="1"/>
</dbReference>
<evidence type="ECO:0000259" key="4">
    <source>
        <dbReference type="Pfam" id="PF02678"/>
    </source>
</evidence>
<feature type="domain" description="Pirin N-terminal" evidence="4">
    <location>
        <begin position="40"/>
        <end position="139"/>
    </location>
</feature>
<dbReference type="Pfam" id="PF02678">
    <property type="entry name" value="Pirin"/>
    <property type="match status" value="1"/>
</dbReference>
<dbReference type="InterPro" id="IPR014710">
    <property type="entry name" value="RmlC-like_jellyroll"/>
</dbReference>
<organism evidence="6 7">
    <name type="scientific">Arthrobacter gallicola</name>
    <dbReference type="NCBI Taxonomy" id="2762225"/>
    <lineage>
        <taxon>Bacteria</taxon>
        <taxon>Bacillati</taxon>
        <taxon>Actinomycetota</taxon>
        <taxon>Actinomycetes</taxon>
        <taxon>Micrococcales</taxon>
        <taxon>Micrococcaceae</taxon>
        <taxon>Arthrobacter</taxon>
    </lineage>
</organism>
<comment type="similarity">
    <text evidence="1 2">Belongs to the pirin family.</text>
</comment>
<feature type="compositionally biased region" description="Low complexity" evidence="3">
    <location>
        <begin position="322"/>
        <end position="331"/>
    </location>
</feature>
<sequence>MSNTEMAPVEVECAAAPAVSAIEIHPPRNVPLGGPRAMPVRRTLPQRSRSLIGAWCFVDHYGPDDVALTGGMVVPPHPHTGLQTVSWLFTGEIEHRDSTGAHAMVRPGELNLMTAGSGIAHSEVSTAEVSILHGVQLWLALPEAARSTEPRFEHYVPDAVRGPGWELRVFLGALAGSESPVRTHSPILGAELLLEPGAVVELDADPRFEYGLLADTGALQFQGAAVAQSELAYLAPGSGTLRINAPADAPARAVLIGGEPLGETIVMWWNFIGRSHEEIVQYRRDWQQHIGAENHAGAAAAGPSRFAAVPQDPLPPLPAPALPNARLRPRR</sequence>
<evidence type="ECO:0000256" key="2">
    <source>
        <dbReference type="RuleBase" id="RU003457"/>
    </source>
</evidence>
<evidence type="ECO:0000259" key="5">
    <source>
        <dbReference type="Pfam" id="PF05726"/>
    </source>
</evidence>
<dbReference type="CDD" id="cd02909">
    <property type="entry name" value="cupin_pirin_N"/>
    <property type="match status" value="1"/>
</dbReference>
<accession>A0ABR8UPN0</accession>